<dbReference type="GeneID" id="27315350"/>
<protein>
    <recommendedName>
        <fullName evidence="3">ferric-chelate reductase (NADPH)</fullName>
        <ecNumber evidence="3">1.16.1.9</ecNumber>
    </recommendedName>
</protein>
<evidence type="ECO:0000256" key="11">
    <source>
        <dbReference type="ARBA" id="ARBA00023136"/>
    </source>
</evidence>
<dbReference type="InParanoid" id="A0A0D2A3S8"/>
<dbReference type="STRING" id="253628.A0A0D2A3S8"/>
<dbReference type="Pfam" id="PF08030">
    <property type="entry name" value="NAD_binding_6"/>
    <property type="match status" value="1"/>
</dbReference>
<keyword evidence="5" id="KW-1003">Cell membrane</keyword>
<dbReference type="GO" id="GO:0005886">
    <property type="term" value="C:plasma membrane"/>
    <property type="evidence" value="ECO:0007669"/>
    <property type="project" value="UniProtKB-SubCell"/>
</dbReference>
<gene>
    <name evidence="15" type="ORF">PV09_07377</name>
</gene>
<dbReference type="SUPFAM" id="SSF63380">
    <property type="entry name" value="Riboflavin synthase domain-like"/>
    <property type="match status" value="1"/>
</dbReference>
<dbReference type="InterPro" id="IPR039261">
    <property type="entry name" value="FNR_nucleotide-bd"/>
</dbReference>
<keyword evidence="9" id="KW-0560">Oxidoreductase</keyword>
<accession>A0A0D2A3S8</accession>
<dbReference type="CDD" id="cd06186">
    <property type="entry name" value="NOX_Duox_like_FAD_NADP"/>
    <property type="match status" value="1"/>
</dbReference>
<dbReference type="VEuPathDB" id="FungiDB:PV09_07377"/>
<evidence type="ECO:0000256" key="3">
    <source>
        <dbReference type="ARBA" id="ARBA00012668"/>
    </source>
</evidence>
<dbReference type="Pfam" id="PF01794">
    <property type="entry name" value="Ferric_reduct"/>
    <property type="match status" value="1"/>
</dbReference>
<dbReference type="PANTHER" id="PTHR32361">
    <property type="entry name" value="FERRIC/CUPRIC REDUCTASE TRANSMEMBRANE COMPONENT"/>
    <property type="match status" value="1"/>
</dbReference>
<evidence type="ECO:0000256" key="9">
    <source>
        <dbReference type="ARBA" id="ARBA00023002"/>
    </source>
</evidence>
<feature type="transmembrane region" description="Helical" evidence="13">
    <location>
        <begin position="240"/>
        <end position="260"/>
    </location>
</feature>
<organism evidence="15 16">
    <name type="scientific">Verruconis gallopava</name>
    <dbReference type="NCBI Taxonomy" id="253628"/>
    <lineage>
        <taxon>Eukaryota</taxon>
        <taxon>Fungi</taxon>
        <taxon>Dikarya</taxon>
        <taxon>Ascomycota</taxon>
        <taxon>Pezizomycotina</taxon>
        <taxon>Dothideomycetes</taxon>
        <taxon>Pleosporomycetidae</taxon>
        <taxon>Venturiales</taxon>
        <taxon>Sympoventuriaceae</taxon>
        <taxon>Verruconis</taxon>
    </lineage>
</organism>
<dbReference type="PROSITE" id="PS51384">
    <property type="entry name" value="FAD_FR"/>
    <property type="match status" value="1"/>
</dbReference>
<dbReference type="InterPro" id="IPR013121">
    <property type="entry name" value="Fe_red_NAD-bd_6"/>
</dbReference>
<feature type="transmembrane region" description="Helical" evidence="13">
    <location>
        <begin position="181"/>
        <end position="200"/>
    </location>
</feature>
<keyword evidence="16" id="KW-1185">Reference proteome</keyword>
<dbReference type="SUPFAM" id="SSF52343">
    <property type="entry name" value="Ferredoxin reductase-like, C-terminal NADP-linked domain"/>
    <property type="match status" value="1"/>
</dbReference>
<evidence type="ECO:0000256" key="10">
    <source>
        <dbReference type="ARBA" id="ARBA00023065"/>
    </source>
</evidence>
<dbReference type="Pfam" id="PF08022">
    <property type="entry name" value="FAD_binding_8"/>
    <property type="match status" value="1"/>
</dbReference>
<feature type="domain" description="FAD-binding FR-type" evidence="14">
    <location>
        <begin position="263"/>
        <end position="400"/>
    </location>
</feature>
<feature type="transmembrane region" description="Helical" evidence="13">
    <location>
        <begin position="212"/>
        <end position="233"/>
    </location>
</feature>
<dbReference type="GO" id="GO:0015677">
    <property type="term" value="P:copper ion import"/>
    <property type="evidence" value="ECO:0007669"/>
    <property type="project" value="TreeGrafter"/>
</dbReference>
<keyword evidence="6 13" id="KW-0812">Transmembrane</keyword>
<dbReference type="GO" id="GO:0006826">
    <property type="term" value="P:iron ion transport"/>
    <property type="evidence" value="ECO:0007669"/>
    <property type="project" value="UniProtKB-ARBA"/>
</dbReference>
<keyword evidence="8 13" id="KW-1133">Transmembrane helix</keyword>
<evidence type="ECO:0000256" key="13">
    <source>
        <dbReference type="SAM" id="Phobius"/>
    </source>
</evidence>
<name>A0A0D2A3S8_9PEZI</name>
<dbReference type="RefSeq" id="XP_016210959.1">
    <property type="nucleotide sequence ID" value="XM_016361139.1"/>
</dbReference>
<evidence type="ECO:0000256" key="1">
    <source>
        <dbReference type="ARBA" id="ARBA00004651"/>
    </source>
</evidence>
<reference evidence="15 16" key="1">
    <citation type="submission" date="2015-01" db="EMBL/GenBank/DDBJ databases">
        <title>The Genome Sequence of Ochroconis gallopava CBS43764.</title>
        <authorList>
            <consortium name="The Broad Institute Genomics Platform"/>
            <person name="Cuomo C."/>
            <person name="de Hoog S."/>
            <person name="Gorbushina A."/>
            <person name="Stielow B."/>
            <person name="Teixiera M."/>
            <person name="Abouelleil A."/>
            <person name="Chapman S.B."/>
            <person name="Priest M."/>
            <person name="Young S.K."/>
            <person name="Wortman J."/>
            <person name="Nusbaum C."/>
            <person name="Birren B."/>
        </authorList>
    </citation>
    <scope>NUCLEOTIDE SEQUENCE [LARGE SCALE GENOMIC DNA]</scope>
    <source>
        <strain evidence="15 16">CBS 43764</strain>
    </source>
</reference>
<dbReference type="GO" id="GO:0052851">
    <property type="term" value="F:ferric-chelate reductase (NADPH) activity"/>
    <property type="evidence" value="ECO:0007669"/>
    <property type="project" value="UniProtKB-EC"/>
</dbReference>
<dbReference type="InterPro" id="IPR013112">
    <property type="entry name" value="FAD-bd_8"/>
</dbReference>
<keyword evidence="7" id="KW-0249">Electron transport</keyword>
<keyword evidence="4" id="KW-0813">Transport</keyword>
<dbReference type="InterPro" id="IPR017938">
    <property type="entry name" value="Riboflavin_synthase-like_b-brl"/>
</dbReference>
<comment type="similarity">
    <text evidence="2">Belongs to the ferric reductase (FRE) family.</text>
</comment>
<dbReference type="OrthoDB" id="10006946at2759"/>
<dbReference type="SFLD" id="SFLDG01168">
    <property type="entry name" value="Ferric_reductase_subgroup_(FRE"/>
    <property type="match status" value="1"/>
</dbReference>
<keyword evidence="11 13" id="KW-0472">Membrane</keyword>
<evidence type="ECO:0000256" key="4">
    <source>
        <dbReference type="ARBA" id="ARBA00022448"/>
    </source>
</evidence>
<keyword evidence="10" id="KW-0406">Ion transport</keyword>
<feature type="transmembrane region" description="Helical" evidence="13">
    <location>
        <begin position="28"/>
        <end position="51"/>
    </location>
</feature>
<dbReference type="Proteomes" id="UP000053259">
    <property type="component" value="Unassembled WGS sequence"/>
</dbReference>
<dbReference type="HOGENOM" id="CLU_019268_1_0_1"/>
<evidence type="ECO:0000256" key="7">
    <source>
        <dbReference type="ARBA" id="ARBA00022982"/>
    </source>
</evidence>
<dbReference type="PANTHER" id="PTHR32361:SF28">
    <property type="entry name" value="FRP1P"/>
    <property type="match status" value="1"/>
</dbReference>
<dbReference type="AlphaFoldDB" id="A0A0D2A3S8"/>
<evidence type="ECO:0000256" key="2">
    <source>
        <dbReference type="ARBA" id="ARBA00006278"/>
    </source>
</evidence>
<dbReference type="Gene3D" id="3.40.50.80">
    <property type="entry name" value="Nucleotide-binding domain of ferredoxin-NADP reductase (FNR) module"/>
    <property type="match status" value="1"/>
</dbReference>
<proteinExistence type="inferred from homology"/>
<evidence type="ECO:0000259" key="14">
    <source>
        <dbReference type="PROSITE" id="PS51384"/>
    </source>
</evidence>
<evidence type="ECO:0000256" key="6">
    <source>
        <dbReference type="ARBA" id="ARBA00022692"/>
    </source>
</evidence>
<dbReference type="EC" id="1.16.1.9" evidence="3"/>
<evidence type="ECO:0000313" key="16">
    <source>
        <dbReference type="Proteomes" id="UP000053259"/>
    </source>
</evidence>
<comment type="catalytic activity">
    <reaction evidence="12">
        <text>2 a Fe(II)-siderophore + NADP(+) + H(+) = 2 a Fe(III)-siderophore + NADPH</text>
        <dbReference type="Rhea" id="RHEA:28795"/>
        <dbReference type="Rhea" id="RHEA-COMP:11342"/>
        <dbReference type="Rhea" id="RHEA-COMP:11344"/>
        <dbReference type="ChEBI" id="CHEBI:15378"/>
        <dbReference type="ChEBI" id="CHEBI:29033"/>
        <dbReference type="ChEBI" id="CHEBI:29034"/>
        <dbReference type="ChEBI" id="CHEBI:57783"/>
        <dbReference type="ChEBI" id="CHEBI:58349"/>
        <dbReference type="EC" id="1.16.1.9"/>
    </reaction>
</comment>
<sequence length="580" mass="65448">MGMLGYSFIDLTKEQAHARRLLLDRYGLIAQLSLFFVLVTIQIYHFLAWLTRRCGEVDIERTPSSPYLKAGIENDKLSWKTKAKRCSAKIRWWMDDEVASEWGKKGEWIGGALWMSWLLTLCFRETGEDYMHLTKRFGIVAASQLPLHYLLAMKSSYSPLQMLTRLSHENLISVHQVLGKIIQCLFTLHAAFYLNFFVQVNVLAKRSKDRDVILGMACIAIITITSTAALRVIKTWNYRLFYMIHVASATLFLPLAYFHVNHIRPYILESACIYALHLILSLLYRQKQNGSIGLVPGTDLVEIKIPLKGGTSHFRPGQHVYFSLPQGYPGSSIPNLFLKNPFTIANLPQKDGHLLLVARALRGNTKKLAKLAHKSNFQVPSVHGTLPLRIEGPYGASSYLPEFASFDRILLVAGGVGATYVIPLWRTILRLKRHQNQHLDADIKMVWAVRRLSETTWALPLPEAEAAETKSDSKMEVEVYVTGATADSLVSGASDSMELADTATLVNHGSEELITRQGIAVKYSRPNLHDIVEDTFSGHVGQVAVLTCGPAGMLKQLRREVRKQVWRGKYVFWHAEEFSL</sequence>
<evidence type="ECO:0000256" key="8">
    <source>
        <dbReference type="ARBA" id="ARBA00022989"/>
    </source>
</evidence>
<dbReference type="EMBL" id="KN847557">
    <property type="protein sequence ID" value="KIW01090.1"/>
    <property type="molecule type" value="Genomic_DNA"/>
</dbReference>
<dbReference type="SFLD" id="SFLDS00052">
    <property type="entry name" value="Ferric_Reductase_Domain"/>
    <property type="match status" value="1"/>
</dbReference>
<dbReference type="InterPro" id="IPR013130">
    <property type="entry name" value="Fe3_Rdtase_TM_dom"/>
</dbReference>
<dbReference type="InterPro" id="IPR017927">
    <property type="entry name" value="FAD-bd_FR_type"/>
</dbReference>
<dbReference type="InterPro" id="IPR051410">
    <property type="entry name" value="Ferric/Cupric_Reductase"/>
</dbReference>
<comment type="subcellular location">
    <subcellularLocation>
        <location evidence="1">Cell membrane</location>
        <topology evidence="1">Multi-pass membrane protein</topology>
    </subcellularLocation>
</comment>
<dbReference type="GO" id="GO:0006879">
    <property type="term" value="P:intracellular iron ion homeostasis"/>
    <property type="evidence" value="ECO:0007669"/>
    <property type="project" value="TreeGrafter"/>
</dbReference>
<evidence type="ECO:0000313" key="15">
    <source>
        <dbReference type="EMBL" id="KIW01090.1"/>
    </source>
</evidence>
<evidence type="ECO:0000256" key="12">
    <source>
        <dbReference type="ARBA" id="ARBA00048483"/>
    </source>
</evidence>
<evidence type="ECO:0000256" key="5">
    <source>
        <dbReference type="ARBA" id="ARBA00022475"/>
    </source>
</evidence>